<protein>
    <submittedName>
        <fullName evidence="1">Uncharacterized protein</fullName>
    </submittedName>
</protein>
<dbReference type="Proteomes" id="UP000562464">
    <property type="component" value="Unassembled WGS sequence"/>
</dbReference>
<proteinExistence type="predicted"/>
<comment type="caution">
    <text evidence="1">The sequence shown here is derived from an EMBL/GenBank/DDBJ whole genome shotgun (WGS) entry which is preliminary data.</text>
</comment>
<dbReference type="AlphaFoldDB" id="A0A841BZU4"/>
<accession>A0A841BZU4</accession>
<reference evidence="1 2" key="1">
    <citation type="submission" date="2020-08" db="EMBL/GenBank/DDBJ databases">
        <title>Genomic Encyclopedia of Type Strains, Phase IV (KMG-IV): sequencing the most valuable type-strain genomes for metagenomic binning, comparative biology and taxonomic classification.</title>
        <authorList>
            <person name="Goeker M."/>
        </authorList>
    </citation>
    <scope>NUCLEOTIDE SEQUENCE [LARGE SCALE GENOMIC DNA]</scope>
    <source>
        <strain evidence="1 2">DSM 14925</strain>
    </source>
</reference>
<name>A0A841BZU4_9LACT</name>
<dbReference type="EMBL" id="JACHHV010000001">
    <property type="protein sequence ID" value="MBB5887146.1"/>
    <property type="molecule type" value="Genomic_DNA"/>
</dbReference>
<gene>
    <name evidence="1" type="ORF">HNQ37_000014</name>
</gene>
<organism evidence="1 2">
    <name type="scientific">Lactovum miscens</name>
    <dbReference type="NCBI Taxonomy" id="190387"/>
    <lineage>
        <taxon>Bacteria</taxon>
        <taxon>Bacillati</taxon>
        <taxon>Bacillota</taxon>
        <taxon>Bacilli</taxon>
        <taxon>Lactobacillales</taxon>
        <taxon>Streptococcaceae</taxon>
        <taxon>Lactovum</taxon>
    </lineage>
</organism>
<evidence type="ECO:0000313" key="1">
    <source>
        <dbReference type="EMBL" id="MBB5887146.1"/>
    </source>
</evidence>
<evidence type="ECO:0000313" key="2">
    <source>
        <dbReference type="Proteomes" id="UP000562464"/>
    </source>
</evidence>
<sequence>MLEVFLLANNFDSNFEQKGQRWRSCGREHLTMHCLYQPINGVKGFRHKPNSSARKIYNSFGRPETLIWLTEIIGVDKEKIESTIRKINNVKNARSQTKIITAEIPFDLIAERLDKLQIF</sequence>
<keyword evidence="2" id="KW-1185">Reference proteome</keyword>
<dbReference type="RefSeq" id="WP_183538050.1">
    <property type="nucleotide sequence ID" value="NZ_JACHHV010000001.1"/>
</dbReference>